<organism evidence="1 2">
    <name type="scientific">Boeremia exigua</name>
    <dbReference type="NCBI Taxonomy" id="749465"/>
    <lineage>
        <taxon>Eukaryota</taxon>
        <taxon>Fungi</taxon>
        <taxon>Dikarya</taxon>
        <taxon>Ascomycota</taxon>
        <taxon>Pezizomycotina</taxon>
        <taxon>Dothideomycetes</taxon>
        <taxon>Pleosporomycetidae</taxon>
        <taxon>Pleosporales</taxon>
        <taxon>Pleosporineae</taxon>
        <taxon>Didymellaceae</taxon>
        <taxon>Boeremia</taxon>
    </lineage>
</organism>
<keyword evidence="2" id="KW-1185">Reference proteome</keyword>
<evidence type="ECO:0000313" key="2">
    <source>
        <dbReference type="Proteomes" id="UP001153331"/>
    </source>
</evidence>
<accession>A0ACC2HU26</accession>
<evidence type="ECO:0000313" key="1">
    <source>
        <dbReference type="EMBL" id="KAJ8106355.1"/>
    </source>
</evidence>
<reference evidence="1" key="1">
    <citation type="submission" date="2022-11" db="EMBL/GenBank/DDBJ databases">
        <title>Genome Sequence of Boeremia exigua.</title>
        <authorList>
            <person name="Buettner E."/>
        </authorList>
    </citation>
    <scope>NUCLEOTIDE SEQUENCE</scope>
    <source>
        <strain evidence="1">CU02</strain>
    </source>
</reference>
<proteinExistence type="predicted"/>
<gene>
    <name evidence="1" type="ORF">OPT61_g9592</name>
</gene>
<protein>
    <submittedName>
        <fullName evidence="1">Uncharacterized protein</fullName>
    </submittedName>
</protein>
<dbReference type="EMBL" id="JAPHNI010001194">
    <property type="protein sequence ID" value="KAJ8106355.1"/>
    <property type="molecule type" value="Genomic_DNA"/>
</dbReference>
<sequence>MQITSKFFGLKKSCVRVDTRRPYILSITGGRDTSLEGLQSGMSHAFILRFSSNEDRDYYVKEDPAHQAFKDAAAAVVEKAIVVDFQEGVFTNAR</sequence>
<comment type="caution">
    <text evidence="1">The sequence shown here is derived from an EMBL/GenBank/DDBJ whole genome shotgun (WGS) entry which is preliminary data.</text>
</comment>
<name>A0ACC2HU26_9PLEO</name>
<dbReference type="Proteomes" id="UP001153331">
    <property type="component" value="Unassembled WGS sequence"/>
</dbReference>